<comment type="similarity">
    <text evidence="2">Belongs to the OXR1 family.</text>
</comment>
<evidence type="ECO:0000259" key="5">
    <source>
        <dbReference type="PROSITE" id="PS51886"/>
    </source>
</evidence>
<dbReference type="AlphaFoldDB" id="A0AAD2CCI1"/>
<dbReference type="GO" id="GO:0005739">
    <property type="term" value="C:mitochondrion"/>
    <property type="evidence" value="ECO:0007669"/>
    <property type="project" value="UniProtKB-SubCell"/>
</dbReference>
<keyword evidence="7" id="KW-1185">Reference proteome</keyword>
<dbReference type="Proteomes" id="UP001295423">
    <property type="component" value="Unassembled WGS sequence"/>
</dbReference>
<name>A0AAD2CCI1_9STRA</name>
<evidence type="ECO:0000256" key="1">
    <source>
        <dbReference type="ARBA" id="ARBA00004173"/>
    </source>
</evidence>
<dbReference type="SMART" id="SM00584">
    <property type="entry name" value="TLDc"/>
    <property type="match status" value="1"/>
</dbReference>
<evidence type="ECO:0000256" key="3">
    <source>
        <dbReference type="ARBA" id="ARBA00023128"/>
    </source>
</evidence>
<evidence type="ECO:0000256" key="4">
    <source>
        <dbReference type="ARBA" id="ARBA00040604"/>
    </source>
</evidence>
<proteinExistence type="inferred from homology"/>
<reference evidence="6" key="1">
    <citation type="submission" date="2023-08" db="EMBL/GenBank/DDBJ databases">
        <authorList>
            <person name="Audoor S."/>
            <person name="Bilcke G."/>
        </authorList>
    </citation>
    <scope>NUCLEOTIDE SEQUENCE</scope>
</reference>
<dbReference type="Pfam" id="PF07534">
    <property type="entry name" value="TLD"/>
    <property type="match status" value="1"/>
</dbReference>
<comment type="caution">
    <text evidence="6">The sequence shown here is derived from an EMBL/GenBank/DDBJ whole genome shotgun (WGS) entry which is preliminary data.</text>
</comment>
<evidence type="ECO:0000313" key="6">
    <source>
        <dbReference type="EMBL" id="CAJ1928148.1"/>
    </source>
</evidence>
<dbReference type="InterPro" id="IPR006571">
    <property type="entry name" value="TLDc_dom"/>
</dbReference>
<evidence type="ECO:0000313" key="7">
    <source>
        <dbReference type="Proteomes" id="UP001295423"/>
    </source>
</evidence>
<gene>
    <name evidence="6" type="ORF">CYCCA115_LOCUS1406</name>
</gene>
<dbReference type="PROSITE" id="PS51886">
    <property type="entry name" value="TLDC"/>
    <property type="match status" value="1"/>
</dbReference>
<dbReference type="PANTHER" id="PTHR23354:SF62">
    <property type="entry name" value="MUSTARD, ISOFORM V"/>
    <property type="match status" value="1"/>
</dbReference>
<dbReference type="EMBL" id="CAKOGP040000036">
    <property type="protein sequence ID" value="CAJ1928148.1"/>
    <property type="molecule type" value="Genomic_DNA"/>
</dbReference>
<accession>A0AAD2CCI1</accession>
<keyword evidence="3" id="KW-0496">Mitochondrion</keyword>
<sequence>MGLTSSAPAELSKKQKDIAYLGNRLPFGDDELVQLYNAYHLRKTLASRNEHTSFLVDIGILCYSKMEPGEAELKERKLLIQALESKILPPSFGNRLFQTSFIGPQDLSDYNDDKPTSSVSNATGEEDEFTHRANLEAFFSGAALCGRRGAAKTLQVLVEACEQHPAPPSENGSVSSPFEATTSTRESTLIDPVELISMGYRVALASAFLSATTRNDDQEDVGRFLPDDKVSDHPGLVSLATSLKAFATKRKQRLEHAAIPPSELLSLVSAEDVAEWGEQMAPMFAASLSSLMHQLFFPHKPPPPTRTSFEFPQLSDESIFFNGSASPLLFSFACMSPSLSGEYYRLYTSLSDGLSFNRLQNSLLGYGGPTLLIIRATDNTIFGAYTASSWKESKDFYGNTDCFLFQLSPSISIYHPSGNSQNFMYCNSYARSRGYDQQAHGIGFGGSVQEPRLFIAESFDDCVASDADLTFAKGRLLGNANDALLGKSAIVGEKNAKYFDIDSLEVWGVGGTEVVMEALGARTKHRDIRQAGINKARKVDKAAFLEDFQSGLMDSKAFAHRNQIQGRDGACVGVDDLNKYEKEQSRKRSGS</sequence>
<organism evidence="6 7">
    <name type="scientific">Cylindrotheca closterium</name>
    <dbReference type="NCBI Taxonomy" id="2856"/>
    <lineage>
        <taxon>Eukaryota</taxon>
        <taxon>Sar</taxon>
        <taxon>Stramenopiles</taxon>
        <taxon>Ochrophyta</taxon>
        <taxon>Bacillariophyta</taxon>
        <taxon>Bacillariophyceae</taxon>
        <taxon>Bacillariophycidae</taxon>
        <taxon>Bacillariales</taxon>
        <taxon>Bacillariaceae</taxon>
        <taxon>Cylindrotheca</taxon>
    </lineage>
</organism>
<evidence type="ECO:0000256" key="2">
    <source>
        <dbReference type="ARBA" id="ARBA00009540"/>
    </source>
</evidence>
<dbReference type="PANTHER" id="PTHR23354">
    <property type="entry name" value="NUCLEOLAR PROTEIN 7/ESTROGEN RECEPTOR COACTIVATOR-RELATED"/>
    <property type="match status" value="1"/>
</dbReference>
<protein>
    <recommendedName>
        <fullName evidence="4">Oxidation resistance protein 1</fullName>
    </recommendedName>
</protein>
<comment type="subcellular location">
    <subcellularLocation>
        <location evidence="1">Mitochondrion</location>
    </subcellularLocation>
</comment>
<feature type="domain" description="TLDc" evidence="5">
    <location>
        <begin position="319"/>
        <end position="510"/>
    </location>
</feature>